<dbReference type="EMBL" id="HACM01008358">
    <property type="protein sequence ID" value="CRZ08800.1"/>
    <property type="molecule type" value="Transcribed_RNA"/>
</dbReference>
<protein>
    <submittedName>
        <fullName evidence="2">Uncharacterized protein</fullName>
    </submittedName>
</protein>
<feature type="region of interest" description="Disordered" evidence="1">
    <location>
        <begin position="1"/>
        <end position="37"/>
    </location>
</feature>
<name>A0A0H5R3P4_9EUKA</name>
<feature type="compositionally biased region" description="Basic and acidic residues" evidence="1">
    <location>
        <begin position="23"/>
        <end position="33"/>
    </location>
</feature>
<evidence type="ECO:0000313" key="2">
    <source>
        <dbReference type="EMBL" id="CRZ08800.1"/>
    </source>
</evidence>
<dbReference type="AlphaFoldDB" id="A0A0H5R3P4"/>
<evidence type="ECO:0000256" key="1">
    <source>
        <dbReference type="SAM" id="MobiDB-lite"/>
    </source>
</evidence>
<organism evidence="2">
    <name type="scientific">Spongospora subterranea</name>
    <dbReference type="NCBI Taxonomy" id="70186"/>
    <lineage>
        <taxon>Eukaryota</taxon>
        <taxon>Sar</taxon>
        <taxon>Rhizaria</taxon>
        <taxon>Endomyxa</taxon>
        <taxon>Phytomyxea</taxon>
        <taxon>Plasmodiophorida</taxon>
        <taxon>Plasmodiophoridae</taxon>
        <taxon>Spongospora</taxon>
    </lineage>
</organism>
<reference evidence="2" key="1">
    <citation type="submission" date="2015-04" db="EMBL/GenBank/DDBJ databases">
        <title>The genome sequence of the plant pathogenic Rhizarian Plasmodiophora brassicae reveals insights in its biotrophic life cycle and the origin of chitin synthesis.</title>
        <authorList>
            <person name="Schwelm A."/>
            <person name="Fogelqvist J."/>
            <person name="Knaust A."/>
            <person name="Julke S."/>
            <person name="Lilja T."/>
            <person name="Dhandapani V."/>
            <person name="Bonilla-Rosso G."/>
            <person name="Karlsson M."/>
            <person name="Shevchenko A."/>
            <person name="Choi S.R."/>
            <person name="Kim H.G."/>
            <person name="Park J.Y."/>
            <person name="Lim Y.P."/>
            <person name="Ludwig-Muller J."/>
            <person name="Dixelius C."/>
        </authorList>
    </citation>
    <scope>NUCLEOTIDE SEQUENCE</scope>
    <source>
        <tissue evidence="2">Potato root galls</tissue>
    </source>
</reference>
<sequence>MKADNEAAISAKSTPRRRRSKPDRRNHSVDMGREGLGSLMDGELWNQMHRSSVPTVPELGQMRSKSVHRRNRSQSVVSETVDVLGHFAGWEPPFKEPSIEILLASQRQYRPELIQQSSKKASL</sequence>
<proteinExistence type="predicted"/>
<accession>A0A0H5R3P4</accession>
<feature type="region of interest" description="Disordered" evidence="1">
    <location>
        <begin position="52"/>
        <end position="76"/>
    </location>
</feature>